<keyword evidence="2" id="KW-0812">Transmembrane</keyword>
<reference evidence="3 4" key="1">
    <citation type="journal article" date="2018" name="Genome Res.">
        <title>The genomic architecture and molecular evolution of ant odorant receptors.</title>
        <authorList>
            <person name="McKenzie S.K."/>
            <person name="Kronauer D.J.C."/>
        </authorList>
    </citation>
    <scope>NUCLEOTIDE SEQUENCE [LARGE SCALE GENOMIC DNA]</scope>
    <source>
        <strain evidence="3">Clonal line C1</strain>
    </source>
</reference>
<feature type="transmembrane region" description="Helical" evidence="2">
    <location>
        <begin position="544"/>
        <end position="564"/>
    </location>
</feature>
<dbReference type="InterPro" id="IPR002885">
    <property type="entry name" value="PPR_rpt"/>
</dbReference>
<dbReference type="Gene3D" id="1.25.40.10">
    <property type="entry name" value="Tetratricopeptide repeat domain"/>
    <property type="match status" value="1"/>
</dbReference>
<sequence>MFSFLRTHSVSMQSARIMSTYTTTQRSMRICSFCKFHHLKPRPTRYALLRHYSTIDSLELHAPLKKKIKHRSKKYAELLEVTDQVTNNRRAAVRKLNSTHLSALMDQPDVTLDKLHKVTKAMSTAVKGTTTQCKEKSVFEKEVNTKVDSIHSAILKESSEYLQDTTAIVEDLKQSGVSDHTMLLKDSSFLNTLQQINKTDDKDVDQNDTHVQTSKCNKNFRSLIPFMKEKDKFEYSISDHNLMSQLLVYMDIYVQLRMPQKAQRILMQTIEQFKYSKVGTAPLYNLLIETHVSGAQLEKVLEIYEIMKTHSVQPNAKTYVLLLHMVAKIKNHKRRKEIVTELTADMKKGNISFDDVMNTMMNTARRNAVLQCIRLVDPKYQIQYRDIDTAYDCKLLQNLTATESKQQTPAEGVVTMDELHDMLHTQIDMEKQCKLKVQSVAPLNGDSHVRQQAANRIAELEQFWKSSVTEAFERNVTYLKEHEIRMKSEWKSLYPFLQVLPKEEYINAILNEINQLAKSSDMYSSSMLALYHNLGNSIYKKYEVSYSIILHYLCFITFILYFILNKI</sequence>
<feature type="repeat" description="PPR" evidence="1">
    <location>
        <begin position="280"/>
        <end position="314"/>
    </location>
</feature>
<keyword evidence="2" id="KW-1133">Transmembrane helix</keyword>
<accession>A0A3L8DJP6</accession>
<keyword evidence="2" id="KW-0472">Membrane</keyword>
<evidence type="ECO:0000313" key="3">
    <source>
        <dbReference type="EMBL" id="RLU20664.1"/>
    </source>
</evidence>
<comment type="caution">
    <text evidence="3">The sequence shown here is derived from an EMBL/GenBank/DDBJ whole genome shotgun (WGS) entry which is preliminary data.</text>
</comment>
<evidence type="ECO:0000256" key="2">
    <source>
        <dbReference type="SAM" id="Phobius"/>
    </source>
</evidence>
<protein>
    <recommendedName>
        <fullName evidence="5">Pentacotripeptide-repeat region of PRORP domain-containing protein</fullName>
    </recommendedName>
</protein>
<evidence type="ECO:0000313" key="4">
    <source>
        <dbReference type="Proteomes" id="UP000279307"/>
    </source>
</evidence>
<dbReference type="EMBL" id="QOIP01000007">
    <property type="protein sequence ID" value="RLU20664.1"/>
    <property type="molecule type" value="Genomic_DNA"/>
</dbReference>
<organism evidence="3 4">
    <name type="scientific">Ooceraea biroi</name>
    <name type="common">Clonal raider ant</name>
    <name type="synonym">Cerapachys biroi</name>
    <dbReference type="NCBI Taxonomy" id="2015173"/>
    <lineage>
        <taxon>Eukaryota</taxon>
        <taxon>Metazoa</taxon>
        <taxon>Ecdysozoa</taxon>
        <taxon>Arthropoda</taxon>
        <taxon>Hexapoda</taxon>
        <taxon>Insecta</taxon>
        <taxon>Pterygota</taxon>
        <taxon>Neoptera</taxon>
        <taxon>Endopterygota</taxon>
        <taxon>Hymenoptera</taxon>
        <taxon>Apocrita</taxon>
        <taxon>Aculeata</taxon>
        <taxon>Formicoidea</taxon>
        <taxon>Formicidae</taxon>
        <taxon>Dorylinae</taxon>
        <taxon>Ooceraea</taxon>
    </lineage>
</organism>
<dbReference type="Proteomes" id="UP000279307">
    <property type="component" value="Chromosome 7"/>
</dbReference>
<dbReference type="OrthoDB" id="276422at2759"/>
<evidence type="ECO:0000256" key="1">
    <source>
        <dbReference type="PROSITE-ProRule" id="PRU00708"/>
    </source>
</evidence>
<name>A0A3L8DJP6_OOCBI</name>
<dbReference type="PROSITE" id="PS51375">
    <property type="entry name" value="PPR"/>
    <property type="match status" value="1"/>
</dbReference>
<gene>
    <name evidence="3" type="ORF">DMN91_007277</name>
</gene>
<proteinExistence type="predicted"/>
<dbReference type="AlphaFoldDB" id="A0A3L8DJP6"/>
<evidence type="ECO:0008006" key="5">
    <source>
        <dbReference type="Google" id="ProtNLM"/>
    </source>
</evidence>
<dbReference type="InterPro" id="IPR011990">
    <property type="entry name" value="TPR-like_helical_dom_sf"/>
</dbReference>